<sequence>MFKDLCLSSGECNDSCLQEKRTYSGGKCRGIMFTCWCITPCATTLLAPVAMAASTNQSGDDGFLNK</sequence>
<dbReference type="InterPro" id="IPR003614">
    <property type="entry name" value="Knottins"/>
</dbReference>
<organism evidence="2 3">
    <name type="scientific">Sorghum bicolor</name>
    <name type="common">Sorghum</name>
    <name type="synonym">Sorghum vulgare</name>
    <dbReference type="NCBI Taxonomy" id="4558"/>
    <lineage>
        <taxon>Eukaryota</taxon>
        <taxon>Viridiplantae</taxon>
        <taxon>Streptophyta</taxon>
        <taxon>Embryophyta</taxon>
        <taxon>Tracheophyta</taxon>
        <taxon>Spermatophyta</taxon>
        <taxon>Magnoliopsida</taxon>
        <taxon>Liliopsida</taxon>
        <taxon>Poales</taxon>
        <taxon>Poaceae</taxon>
        <taxon>PACMAD clade</taxon>
        <taxon>Panicoideae</taxon>
        <taxon>Andropogonodae</taxon>
        <taxon>Andropogoneae</taxon>
        <taxon>Sorghinae</taxon>
        <taxon>Sorghum</taxon>
    </lineage>
</organism>
<accession>A0A921S4H8</accession>
<dbReference type="InterPro" id="IPR036574">
    <property type="entry name" value="Scorpion_toxin-like_sf"/>
</dbReference>
<reference evidence="2" key="1">
    <citation type="journal article" date="2019" name="BMC Genomics">
        <title>A new reference genome for Sorghum bicolor reveals high levels of sequence similarity between sweet and grain genotypes: implications for the genetics of sugar metabolism.</title>
        <authorList>
            <person name="Cooper E.A."/>
            <person name="Brenton Z.W."/>
            <person name="Flinn B.S."/>
            <person name="Jenkins J."/>
            <person name="Shu S."/>
            <person name="Flowers D."/>
            <person name="Luo F."/>
            <person name="Wang Y."/>
            <person name="Xia P."/>
            <person name="Barry K."/>
            <person name="Daum C."/>
            <person name="Lipzen A."/>
            <person name="Yoshinaga Y."/>
            <person name="Schmutz J."/>
            <person name="Saski C."/>
            <person name="Vermerris W."/>
            <person name="Kresovich S."/>
        </authorList>
    </citation>
    <scope>NUCLEOTIDE SEQUENCE</scope>
</reference>
<reference evidence="2" key="2">
    <citation type="submission" date="2020-10" db="EMBL/GenBank/DDBJ databases">
        <authorList>
            <person name="Cooper E.A."/>
            <person name="Brenton Z.W."/>
            <person name="Flinn B.S."/>
            <person name="Jenkins J."/>
            <person name="Shu S."/>
            <person name="Flowers D."/>
            <person name="Luo F."/>
            <person name="Wang Y."/>
            <person name="Xia P."/>
            <person name="Barry K."/>
            <person name="Daum C."/>
            <person name="Lipzen A."/>
            <person name="Yoshinaga Y."/>
            <person name="Schmutz J."/>
            <person name="Saski C."/>
            <person name="Vermerris W."/>
            <person name="Kresovich S."/>
        </authorList>
    </citation>
    <scope>NUCLEOTIDE SEQUENCE</scope>
</reference>
<comment type="caution">
    <text evidence="2">The sequence shown here is derived from an EMBL/GenBank/DDBJ whole genome shotgun (WGS) entry which is preliminary data.</text>
</comment>
<feature type="domain" description="Knottins-like" evidence="1">
    <location>
        <begin position="2"/>
        <end position="41"/>
    </location>
</feature>
<dbReference type="Gene3D" id="3.30.30.10">
    <property type="entry name" value="Knottin, scorpion toxin-like"/>
    <property type="match status" value="1"/>
</dbReference>
<gene>
    <name evidence="2" type="ORF">BDA96_01G335000</name>
</gene>
<protein>
    <recommendedName>
        <fullName evidence="1">Knottins-like domain-containing protein</fullName>
    </recommendedName>
</protein>
<dbReference type="Gramene" id="EER94574">
    <property type="protein sequence ID" value="EER94574"/>
    <property type="gene ID" value="SORBI_3001G312300"/>
</dbReference>
<dbReference type="AlphaFoldDB" id="A0A921S4H8"/>
<dbReference type="Proteomes" id="UP000807115">
    <property type="component" value="Chromosome 1"/>
</dbReference>
<name>A0A921S4H8_SORBI</name>
<dbReference type="SUPFAM" id="SSF57095">
    <property type="entry name" value="Scorpion toxin-like"/>
    <property type="match status" value="1"/>
</dbReference>
<evidence type="ECO:0000259" key="1">
    <source>
        <dbReference type="Pfam" id="PF00304"/>
    </source>
</evidence>
<dbReference type="Pfam" id="PF00304">
    <property type="entry name" value="Gamma-thionin"/>
    <property type="match status" value="1"/>
</dbReference>
<evidence type="ECO:0000313" key="3">
    <source>
        <dbReference type="Proteomes" id="UP000807115"/>
    </source>
</evidence>
<evidence type="ECO:0000313" key="2">
    <source>
        <dbReference type="EMBL" id="KAG0550402.1"/>
    </source>
</evidence>
<dbReference type="EMBL" id="CM027680">
    <property type="protein sequence ID" value="KAG0550402.1"/>
    <property type="molecule type" value="Genomic_DNA"/>
</dbReference>
<proteinExistence type="predicted"/>